<dbReference type="Proteomes" id="UP000631312">
    <property type="component" value="Unassembled WGS sequence"/>
</dbReference>
<keyword evidence="1" id="KW-0472">Membrane</keyword>
<proteinExistence type="predicted"/>
<comment type="caution">
    <text evidence="3">The sequence shown here is derived from an EMBL/GenBank/DDBJ whole genome shotgun (WGS) entry which is preliminary data.</text>
</comment>
<evidence type="ECO:0000313" key="3">
    <source>
        <dbReference type="EMBL" id="MBB4748851.1"/>
    </source>
</evidence>
<feature type="transmembrane region" description="Helical" evidence="1">
    <location>
        <begin position="422"/>
        <end position="442"/>
    </location>
</feature>
<dbReference type="Gene3D" id="2.120.10.30">
    <property type="entry name" value="TolB, C-terminal domain"/>
    <property type="match status" value="1"/>
</dbReference>
<evidence type="ECO:0000313" key="4">
    <source>
        <dbReference type="Proteomes" id="UP000590511"/>
    </source>
</evidence>
<keyword evidence="5" id="KW-1185">Reference proteome</keyword>
<evidence type="ECO:0000313" key="5">
    <source>
        <dbReference type="Proteomes" id="UP000631312"/>
    </source>
</evidence>
<name>A0A7W7HE28_9ACTN</name>
<protein>
    <recommendedName>
        <fullName evidence="6">WD40 repeat protein</fullName>
    </recommendedName>
</protein>
<feature type="transmembrane region" description="Helical" evidence="1">
    <location>
        <begin position="38"/>
        <end position="56"/>
    </location>
</feature>
<keyword evidence="1" id="KW-0812">Transmembrane</keyword>
<reference evidence="3 4" key="1">
    <citation type="submission" date="2020-08" db="EMBL/GenBank/DDBJ databases">
        <title>Sequencing the genomes of 1000 actinobacteria strains.</title>
        <authorList>
            <person name="Klenk H.-P."/>
        </authorList>
    </citation>
    <scope>NUCLEOTIDE SEQUENCE [LARGE SCALE GENOMIC DNA]</scope>
    <source>
        <strain evidence="3 4">DSM 43150</strain>
    </source>
</reference>
<evidence type="ECO:0000313" key="2">
    <source>
        <dbReference type="EMBL" id="GIE37241.1"/>
    </source>
</evidence>
<evidence type="ECO:0008006" key="6">
    <source>
        <dbReference type="Google" id="ProtNLM"/>
    </source>
</evidence>
<dbReference type="EMBL" id="BOMP01000003">
    <property type="protein sequence ID" value="GIE37241.1"/>
    <property type="molecule type" value="Genomic_DNA"/>
</dbReference>
<evidence type="ECO:0000256" key="1">
    <source>
        <dbReference type="SAM" id="Phobius"/>
    </source>
</evidence>
<dbReference type="Proteomes" id="UP000590511">
    <property type="component" value="Unassembled WGS sequence"/>
</dbReference>
<organism evidence="3 4">
    <name type="scientific">Actinoplanes lobatus</name>
    <dbReference type="NCBI Taxonomy" id="113568"/>
    <lineage>
        <taxon>Bacteria</taxon>
        <taxon>Bacillati</taxon>
        <taxon>Actinomycetota</taxon>
        <taxon>Actinomycetes</taxon>
        <taxon>Micromonosporales</taxon>
        <taxon>Micromonosporaceae</taxon>
        <taxon>Actinoplanes</taxon>
    </lineage>
</organism>
<dbReference type="SUPFAM" id="SSF82171">
    <property type="entry name" value="DPP6 N-terminal domain-like"/>
    <property type="match status" value="1"/>
</dbReference>
<dbReference type="InterPro" id="IPR011042">
    <property type="entry name" value="6-blade_b-propeller_TolB-like"/>
</dbReference>
<sequence length="452" mass="48277">MTARLRGALRERADQVEPYDLYHGALTLARRRRRRGRILAAVAAVLAVALTVIVPLDRPGRDLPAAPPTAPGSLPNRVGVPLWGTSEVEDRPIGAASVVFGAPDWWPLGSKGALALVGAHEDVYGISHDPRNFRYAGEQAVLSPDGTRLATVGAVIDLGTGDHTPLPGLGADWVVPQAWSPDGRRLAVTAYTADGEKFTGATLYLVDPAAGTSRVISDLDPRTDRDGYTVAFSRDGGRLAYQSGAIVRVTSMDGQMISRFRAVDDSRLAGKGAWTPDGVGLTLLRQSRCCDGADYPSRWKLIMVDPATGVERSTPAIRELTDLVAVRLLGWSPTGEAVVTASYPFAGIDVAGFETGGARLGEGLTDYERIRKTEVWAVSPFTTPRTLLTGPDLQIRSVDVADDVISGGLIRAARPPSGLGPYLRNALLVTIAATLTLIVIRVRRRRLGQPRS</sequence>
<accession>A0A7W7HE28</accession>
<dbReference type="RefSeq" id="WP_188121269.1">
    <property type="nucleotide sequence ID" value="NZ_BOMP01000003.1"/>
</dbReference>
<keyword evidence="1" id="KW-1133">Transmembrane helix</keyword>
<dbReference type="EMBL" id="JACHNC010000001">
    <property type="protein sequence ID" value="MBB4748851.1"/>
    <property type="molecule type" value="Genomic_DNA"/>
</dbReference>
<dbReference type="AlphaFoldDB" id="A0A7W7HE28"/>
<reference evidence="2 5" key="2">
    <citation type="submission" date="2021-01" db="EMBL/GenBank/DDBJ databases">
        <title>Whole genome shotgun sequence of Actinoplanes lobatus NBRC 12513.</title>
        <authorList>
            <person name="Komaki H."/>
            <person name="Tamura T."/>
        </authorList>
    </citation>
    <scope>NUCLEOTIDE SEQUENCE [LARGE SCALE GENOMIC DNA]</scope>
    <source>
        <strain evidence="2 5">NBRC 12513</strain>
    </source>
</reference>
<gene>
    <name evidence="2" type="ORF">Alo02nite_01390</name>
    <name evidence="3" type="ORF">BJ964_003012</name>
</gene>